<evidence type="ECO:0000256" key="4">
    <source>
        <dbReference type="ARBA" id="ARBA00023163"/>
    </source>
</evidence>
<dbReference type="EMBL" id="JBHSWV010000413">
    <property type="protein sequence ID" value="MFC6767693.1"/>
    <property type="molecule type" value="Genomic_DNA"/>
</dbReference>
<evidence type="ECO:0000313" key="8">
    <source>
        <dbReference type="Proteomes" id="UP001596383"/>
    </source>
</evidence>
<keyword evidence="1" id="KW-0678">Repressor</keyword>
<feature type="domain" description="HTH tetR-type" evidence="6">
    <location>
        <begin position="10"/>
        <end position="70"/>
    </location>
</feature>
<dbReference type="GO" id="GO:0003677">
    <property type="term" value="F:DNA binding"/>
    <property type="evidence" value="ECO:0007669"/>
    <property type="project" value="UniProtKB-UniRule"/>
</dbReference>
<protein>
    <submittedName>
        <fullName evidence="7">TetR/AcrR family transcriptional regulator</fullName>
    </submittedName>
</protein>
<dbReference type="AlphaFoldDB" id="A0ABD5SRW5"/>
<evidence type="ECO:0000313" key="7">
    <source>
        <dbReference type="EMBL" id="MFC6767693.1"/>
    </source>
</evidence>
<keyword evidence="3 5" id="KW-0238">DNA-binding</keyword>
<name>A0ABD5SRW5_9EURY</name>
<feature type="DNA-binding region" description="H-T-H motif" evidence="5">
    <location>
        <begin position="33"/>
        <end position="52"/>
    </location>
</feature>
<dbReference type="Pfam" id="PF00440">
    <property type="entry name" value="TetR_N"/>
    <property type="match status" value="1"/>
</dbReference>
<dbReference type="Gene3D" id="1.10.357.10">
    <property type="entry name" value="Tetracycline Repressor, domain 2"/>
    <property type="match status" value="1"/>
</dbReference>
<dbReference type="RefSeq" id="WP_273740559.1">
    <property type="nucleotide sequence ID" value="NZ_JAQIVI010000413.1"/>
</dbReference>
<evidence type="ECO:0000256" key="5">
    <source>
        <dbReference type="PROSITE-ProRule" id="PRU00335"/>
    </source>
</evidence>
<dbReference type="InterPro" id="IPR050109">
    <property type="entry name" value="HTH-type_TetR-like_transc_reg"/>
</dbReference>
<accession>A0ABD5SRW5</accession>
<sequence>MADPSTEAVSDPNETIMRATYRALREHGYADLTIQRIADEYGKSTAAIHYHYDTKEDLLAAFLDYILEQFKDAVHEVETTDPEQRLELLLDKLLVDPEDHLDLLVAILEMRSQAPYKERFRERFRQNDEYVRYMLQTVIDHGIDEGVFAAVDAEHEARALMTIVDGARTRAVVLDEERALTTARRTADDYVANVLVNDRRGDGSQRG</sequence>
<dbReference type="PRINTS" id="PR00455">
    <property type="entry name" value="HTHTETR"/>
</dbReference>
<evidence type="ECO:0000259" key="6">
    <source>
        <dbReference type="PROSITE" id="PS50977"/>
    </source>
</evidence>
<evidence type="ECO:0000256" key="3">
    <source>
        <dbReference type="ARBA" id="ARBA00023125"/>
    </source>
</evidence>
<dbReference type="PROSITE" id="PS50977">
    <property type="entry name" value="HTH_TETR_2"/>
    <property type="match status" value="1"/>
</dbReference>
<dbReference type="InterPro" id="IPR039538">
    <property type="entry name" value="BetI_C"/>
</dbReference>
<reference evidence="7 8" key="1">
    <citation type="journal article" date="2019" name="Int. J. Syst. Evol. Microbiol.">
        <title>The Global Catalogue of Microorganisms (GCM) 10K type strain sequencing project: providing services to taxonomists for standard genome sequencing and annotation.</title>
        <authorList>
            <consortium name="The Broad Institute Genomics Platform"/>
            <consortium name="The Broad Institute Genome Sequencing Center for Infectious Disease"/>
            <person name="Wu L."/>
            <person name="Ma J."/>
        </authorList>
    </citation>
    <scope>NUCLEOTIDE SEQUENCE [LARGE SCALE GENOMIC DNA]</scope>
    <source>
        <strain evidence="7 8">LMG 29247</strain>
    </source>
</reference>
<dbReference type="SUPFAM" id="SSF48498">
    <property type="entry name" value="Tetracyclin repressor-like, C-terminal domain"/>
    <property type="match status" value="1"/>
</dbReference>
<dbReference type="SUPFAM" id="SSF46689">
    <property type="entry name" value="Homeodomain-like"/>
    <property type="match status" value="1"/>
</dbReference>
<keyword evidence="2" id="KW-0805">Transcription regulation</keyword>
<comment type="caution">
    <text evidence="7">The sequence shown here is derived from an EMBL/GenBank/DDBJ whole genome shotgun (WGS) entry which is preliminary data.</text>
</comment>
<dbReference type="InterPro" id="IPR001647">
    <property type="entry name" value="HTH_TetR"/>
</dbReference>
<gene>
    <name evidence="7" type="ORF">ACFQE6_22690</name>
</gene>
<dbReference type="InterPro" id="IPR036271">
    <property type="entry name" value="Tet_transcr_reg_TetR-rel_C_sf"/>
</dbReference>
<dbReference type="Pfam" id="PF13977">
    <property type="entry name" value="TetR_C_6"/>
    <property type="match status" value="1"/>
</dbReference>
<proteinExistence type="predicted"/>
<evidence type="ECO:0000256" key="1">
    <source>
        <dbReference type="ARBA" id="ARBA00022491"/>
    </source>
</evidence>
<dbReference type="Proteomes" id="UP001596383">
    <property type="component" value="Unassembled WGS sequence"/>
</dbReference>
<dbReference type="InterPro" id="IPR009057">
    <property type="entry name" value="Homeodomain-like_sf"/>
</dbReference>
<dbReference type="PANTHER" id="PTHR30055:SF234">
    <property type="entry name" value="HTH-TYPE TRANSCRIPTIONAL REGULATOR BETI"/>
    <property type="match status" value="1"/>
</dbReference>
<dbReference type="PANTHER" id="PTHR30055">
    <property type="entry name" value="HTH-TYPE TRANSCRIPTIONAL REGULATOR RUTR"/>
    <property type="match status" value="1"/>
</dbReference>
<keyword evidence="8" id="KW-1185">Reference proteome</keyword>
<evidence type="ECO:0000256" key="2">
    <source>
        <dbReference type="ARBA" id="ARBA00023015"/>
    </source>
</evidence>
<organism evidence="7 8">
    <name type="scientific">Natrinema soli</name>
    <dbReference type="NCBI Taxonomy" id="1930624"/>
    <lineage>
        <taxon>Archaea</taxon>
        <taxon>Methanobacteriati</taxon>
        <taxon>Methanobacteriota</taxon>
        <taxon>Stenosarchaea group</taxon>
        <taxon>Halobacteria</taxon>
        <taxon>Halobacteriales</taxon>
        <taxon>Natrialbaceae</taxon>
        <taxon>Natrinema</taxon>
    </lineage>
</organism>
<keyword evidence="4" id="KW-0804">Transcription</keyword>